<gene>
    <name evidence="1" type="ORF">P5G61_21530</name>
</gene>
<name>A0ABT8JG59_9BACL</name>
<accession>A0ABT8JG59</accession>
<evidence type="ECO:0000313" key="1">
    <source>
        <dbReference type="EMBL" id="MDN4603838.1"/>
    </source>
</evidence>
<comment type="caution">
    <text evidence="1">The sequence shown here is derived from an EMBL/GenBank/DDBJ whole genome shotgun (WGS) entry which is preliminary data.</text>
</comment>
<dbReference type="RefSeq" id="WP_024630815.1">
    <property type="nucleotide sequence ID" value="NZ_JAROCD010000011.1"/>
</dbReference>
<sequence>MEPIFNFDKEMIVTFTNGHSRPYKYFWYEDIVVMHAKEFGHAFAMHRFSFDGAIEAGDQFIDKSFIVLNDTKKDKDNLLCTFYNELGHIKLNHLKDYDGLERAEAMARGDVYYAELEADKFAFDKMGKSKTTRWLESVLDWLGNHVTAREQEEELRGLSEKGKKALEDYRMAHLEVMKRLEVVKGL</sequence>
<protein>
    <recommendedName>
        <fullName evidence="3">IrrE N-terminal-like domain-containing protein</fullName>
    </recommendedName>
</protein>
<proteinExistence type="predicted"/>
<reference evidence="1" key="1">
    <citation type="submission" date="2023-03" db="EMBL/GenBank/DDBJ databases">
        <title>MT1 and MT2 Draft Genomes of Novel Species.</title>
        <authorList>
            <person name="Venkateswaran K."/>
        </authorList>
    </citation>
    <scope>NUCLEOTIDE SEQUENCE</scope>
    <source>
        <strain evidence="1">F6_3S_P_1C</strain>
    </source>
</reference>
<organism evidence="1 2">
    <name type="scientific">Paenibacillus vandeheii</name>
    <dbReference type="NCBI Taxonomy" id="3035917"/>
    <lineage>
        <taxon>Bacteria</taxon>
        <taxon>Bacillati</taxon>
        <taxon>Bacillota</taxon>
        <taxon>Bacilli</taxon>
        <taxon>Bacillales</taxon>
        <taxon>Paenibacillaceae</taxon>
        <taxon>Paenibacillus</taxon>
    </lineage>
</organism>
<dbReference type="Proteomes" id="UP001174205">
    <property type="component" value="Unassembled WGS sequence"/>
</dbReference>
<evidence type="ECO:0008006" key="3">
    <source>
        <dbReference type="Google" id="ProtNLM"/>
    </source>
</evidence>
<evidence type="ECO:0000313" key="2">
    <source>
        <dbReference type="Proteomes" id="UP001174205"/>
    </source>
</evidence>
<dbReference type="EMBL" id="JAROCD010000011">
    <property type="protein sequence ID" value="MDN4603838.1"/>
    <property type="molecule type" value="Genomic_DNA"/>
</dbReference>
<keyword evidence="2" id="KW-1185">Reference proteome</keyword>